<dbReference type="EMBL" id="JACIGE010000003">
    <property type="protein sequence ID" value="MBB4246752.1"/>
    <property type="molecule type" value="Genomic_DNA"/>
</dbReference>
<feature type="domain" description="4Fe-4S ferredoxin-type" evidence="10">
    <location>
        <begin position="222"/>
        <end position="252"/>
    </location>
</feature>
<evidence type="ECO:0000256" key="9">
    <source>
        <dbReference type="HAMAP-Rule" id="MF_00916"/>
    </source>
</evidence>
<feature type="binding site" evidence="9">
    <location>
        <position position="242"/>
    </location>
    <ligand>
        <name>[4Fe-4S] cluster</name>
        <dbReference type="ChEBI" id="CHEBI:49883"/>
        <label>2</label>
    </ligand>
</feature>
<dbReference type="InterPro" id="IPR013542">
    <property type="entry name" value="QueG_DUF1730"/>
</dbReference>
<dbReference type="SUPFAM" id="SSF54862">
    <property type="entry name" value="4Fe-4S ferredoxins"/>
    <property type="match status" value="1"/>
</dbReference>
<feature type="binding site" evidence="9">
    <location>
        <position position="232"/>
    </location>
    <ligand>
        <name>[4Fe-4S] cluster</name>
        <dbReference type="ChEBI" id="CHEBI:49883"/>
        <label>1</label>
    </ligand>
</feature>
<comment type="function">
    <text evidence="9">Catalyzes the conversion of epoxyqueuosine (oQ) to queuosine (Q), which is a hypermodified base found in the wobble positions of tRNA(Asp), tRNA(Asn), tRNA(His) and tRNA(Tyr).</text>
</comment>
<evidence type="ECO:0000256" key="7">
    <source>
        <dbReference type="ARBA" id="ARBA00023004"/>
    </source>
</evidence>
<accession>A0A840GDW1</accession>
<proteinExistence type="inferred from homology"/>
<feature type="binding site" evidence="9">
    <location>
        <position position="179"/>
    </location>
    <ligand>
        <name>cob(II)alamin</name>
        <dbReference type="ChEBI" id="CHEBI:16304"/>
    </ligand>
</feature>
<evidence type="ECO:0000256" key="8">
    <source>
        <dbReference type="ARBA" id="ARBA00023014"/>
    </source>
</evidence>
<dbReference type="Gene3D" id="3.30.70.20">
    <property type="match status" value="1"/>
</dbReference>
<feature type="binding site" evidence="9">
    <location>
        <position position="288"/>
    </location>
    <ligand>
        <name>[4Fe-4S] cluster</name>
        <dbReference type="ChEBI" id="CHEBI:49883"/>
        <label>2</label>
    </ligand>
</feature>
<keyword evidence="1 9" id="KW-0004">4Fe-4S</keyword>
<feature type="binding site" evidence="9">
    <location>
        <position position="238"/>
    </location>
    <ligand>
        <name>[4Fe-4S] cluster</name>
        <dbReference type="ChEBI" id="CHEBI:49883"/>
        <label>1</label>
    </ligand>
</feature>
<evidence type="ECO:0000256" key="6">
    <source>
        <dbReference type="ARBA" id="ARBA00023002"/>
    </source>
</evidence>
<dbReference type="PANTHER" id="PTHR30002">
    <property type="entry name" value="EPOXYQUEUOSINE REDUCTASE"/>
    <property type="match status" value="1"/>
</dbReference>
<dbReference type="PANTHER" id="PTHR30002:SF4">
    <property type="entry name" value="EPOXYQUEUOSINE REDUCTASE"/>
    <property type="match status" value="1"/>
</dbReference>
<sequence>MHDEDSTREKGSGAVASAGALSAAIAPIAGSAGGYDWAALARRLKDWGRELGFSGVGIAGIDVSAAIPAFQRWLELGRHGSMDYMARNVGLRCAPETLLPGLRSVISVSLPYWPSAAECEQALTDGSLGYISRYALGRDYHKTLRRRLQKLAERLRDEIEQAAVGDEIREHFAARAFADSAPVLEVEFSRLAGIGWRGKHSLSLTREGSWRFLGELYTTLPLPPDAPVAEHCGDCRRCLDACPTDAIVAPYEVDARRCISYLTIELHGAIPPELRPLIGARIYGCDDCQIACPWNRFARLGDADFAVRHALDAPPLVELFAWSESDFDARLAGSPIRRIGHQRWLRNIAVALGNAPLSAATPQIVAALQTRADDPSPLLREHVAWALAQQAQRVAGGPCPPSAVRQ</sequence>
<name>A0A840GDW1_RHOTE</name>
<comment type="caution">
    <text evidence="9">Lacks conserved residue(s) required for the propagation of feature annotation.</text>
</comment>
<feature type="binding site" evidence="9">
    <location>
        <position position="258"/>
    </location>
    <ligand>
        <name>[4Fe-4S] cluster</name>
        <dbReference type="ChEBI" id="CHEBI:49883"/>
        <label>2</label>
    </ligand>
</feature>
<dbReference type="InterPro" id="IPR004453">
    <property type="entry name" value="QueG"/>
</dbReference>
<dbReference type="NCBIfam" id="TIGR00276">
    <property type="entry name" value="tRNA epoxyqueuosine(34) reductase QueG"/>
    <property type="match status" value="1"/>
</dbReference>
<comment type="similarity">
    <text evidence="9">Belongs to the QueG family.</text>
</comment>
<keyword evidence="12" id="KW-1185">Reference proteome</keyword>
<keyword evidence="5 9" id="KW-0671">Queuosine biosynthesis</keyword>
<dbReference type="GO" id="GO:0051539">
    <property type="term" value="F:4 iron, 4 sulfur cluster binding"/>
    <property type="evidence" value="ECO:0007669"/>
    <property type="project" value="UniProtKB-KW"/>
</dbReference>
<dbReference type="HAMAP" id="MF_00916">
    <property type="entry name" value="QueG"/>
    <property type="match status" value="1"/>
</dbReference>
<comment type="catalytic activity">
    <reaction evidence="9">
        <text>epoxyqueuosine(34) in tRNA + AH2 = queuosine(34) in tRNA + A + H2O</text>
        <dbReference type="Rhea" id="RHEA:32159"/>
        <dbReference type="Rhea" id="RHEA-COMP:18571"/>
        <dbReference type="Rhea" id="RHEA-COMP:18582"/>
        <dbReference type="ChEBI" id="CHEBI:13193"/>
        <dbReference type="ChEBI" id="CHEBI:15377"/>
        <dbReference type="ChEBI" id="CHEBI:17499"/>
        <dbReference type="ChEBI" id="CHEBI:194431"/>
        <dbReference type="ChEBI" id="CHEBI:194443"/>
        <dbReference type="EC" id="1.17.99.6"/>
    </reaction>
</comment>
<evidence type="ECO:0000256" key="2">
    <source>
        <dbReference type="ARBA" id="ARBA00022490"/>
    </source>
</evidence>
<dbReference type="FunFam" id="3.30.70.20:FF:000017">
    <property type="entry name" value="Epoxyqueuosine reductase"/>
    <property type="match status" value="1"/>
</dbReference>
<dbReference type="AlphaFoldDB" id="A0A840GDW1"/>
<keyword evidence="7 9" id="KW-0408">Iron</keyword>
<keyword evidence="3 9" id="KW-0819">tRNA processing</keyword>
<protein>
    <recommendedName>
        <fullName evidence="9">Epoxyqueuosine reductase</fullName>
        <ecNumber evidence="9">1.17.99.6</ecNumber>
    </recommendedName>
    <alternativeName>
        <fullName evidence="9">Queuosine biosynthesis protein QueG</fullName>
    </alternativeName>
</protein>
<dbReference type="UniPathway" id="UPA00392"/>
<dbReference type="InterPro" id="IPR017900">
    <property type="entry name" value="4Fe4S_Fe_S_CS"/>
</dbReference>
<keyword evidence="8 9" id="KW-0411">Iron-sulfur</keyword>
<keyword evidence="2 9" id="KW-0963">Cytoplasm</keyword>
<evidence type="ECO:0000313" key="12">
    <source>
        <dbReference type="Proteomes" id="UP000587070"/>
    </source>
</evidence>
<comment type="cofactor">
    <cofactor evidence="9">
        <name>cob(II)alamin</name>
        <dbReference type="ChEBI" id="CHEBI:16304"/>
    </cofactor>
</comment>
<comment type="pathway">
    <text evidence="9">tRNA modification; tRNA-queuosine biosynthesis.</text>
</comment>
<feature type="binding site" evidence="9">
    <location>
        <position position="292"/>
    </location>
    <ligand>
        <name>[4Fe-4S] cluster</name>
        <dbReference type="ChEBI" id="CHEBI:49883"/>
        <label>1</label>
    </ligand>
</feature>
<dbReference type="PROSITE" id="PS51379">
    <property type="entry name" value="4FE4S_FER_2"/>
    <property type="match status" value="1"/>
</dbReference>
<dbReference type="RefSeq" id="WP_153115263.1">
    <property type="nucleotide sequence ID" value="NZ_JACIGE010000003.1"/>
</dbReference>
<evidence type="ECO:0000256" key="3">
    <source>
        <dbReference type="ARBA" id="ARBA00022694"/>
    </source>
</evidence>
<dbReference type="GO" id="GO:0005737">
    <property type="term" value="C:cytoplasm"/>
    <property type="evidence" value="ECO:0007669"/>
    <property type="project" value="UniProtKB-SubCell"/>
</dbReference>
<feature type="binding site" evidence="9">
    <location>
        <position position="260"/>
    </location>
    <ligand>
        <name>cob(II)alamin</name>
        <dbReference type="ChEBI" id="CHEBI:16304"/>
    </ligand>
</feature>
<reference evidence="11 12" key="1">
    <citation type="submission" date="2020-08" db="EMBL/GenBank/DDBJ databases">
        <title>Genome sequencing of Purple Non-Sulfur Bacteria from various extreme environments.</title>
        <authorList>
            <person name="Mayer M."/>
        </authorList>
    </citation>
    <scope>NUCLEOTIDE SEQUENCE [LARGE SCALE GENOMIC DNA]</scope>
    <source>
        <strain evidence="11 12">2761</strain>
    </source>
</reference>
<feature type="binding site" evidence="9">
    <location>
        <position position="285"/>
    </location>
    <ligand>
        <name>[4Fe-4S] cluster</name>
        <dbReference type="ChEBI" id="CHEBI:49883"/>
        <label>2</label>
    </ligand>
</feature>
<dbReference type="PROSITE" id="PS00198">
    <property type="entry name" value="4FE4S_FER_1"/>
    <property type="match status" value="1"/>
</dbReference>
<feature type="active site" description="Proton donor" evidence="9">
    <location>
        <position position="179"/>
    </location>
</feature>
<dbReference type="Proteomes" id="UP000587070">
    <property type="component" value="Unassembled WGS sequence"/>
</dbReference>
<comment type="subcellular location">
    <subcellularLocation>
        <location evidence="9">Cytoplasm</location>
    </subcellularLocation>
</comment>
<comment type="subunit">
    <text evidence="9">Monomer.</text>
</comment>
<keyword evidence="4 9" id="KW-0479">Metal-binding</keyword>
<feature type="binding site" evidence="9">
    <location>
        <begin position="285"/>
        <end position="286"/>
    </location>
    <ligand>
        <name>cob(II)alamin</name>
        <dbReference type="ChEBI" id="CHEBI:16304"/>
    </ligand>
</feature>
<dbReference type="InterPro" id="IPR017896">
    <property type="entry name" value="4Fe4S_Fe-S-bd"/>
</dbReference>
<evidence type="ECO:0000256" key="5">
    <source>
        <dbReference type="ARBA" id="ARBA00022785"/>
    </source>
</evidence>
<comment type="cofactor">
    <cofactor evidence="9">
        <name>[4Fe-4S] cluster</name>
        <dbReference type="ChEBI" id="CHEBI:49883"/>
    </cofactor>
    <text evidence="9">Binds 2 [4Fe-4S] clusters per monomer.</text>
</comment>
<keyword evidence="9" id="KW-0846">Cobalamin</keyword>
<feature type="binding site" evidence="9">
    <location>
        <position position="213"/>
    </location>
    <ligand>
        <name>cob(II)alamin</name>
        <dbReference type="ChEBI" id="CHEBI:16304"/>
    </ligand>
</feature>
<evidence type="ECO:0000256" key="1">
    <source>
        <dbReference type="ARBA" id="ARBA00022485"/>
    </source>
</evidence>
<dbReference type="Pfam" id="PF08331">
    <property type="entry name" value="QueG_DUF1730"/>
    <property type="match status" value="1"/>
</dbReference>
<dbReference type="Pfam" id="PF13484">
    <property type="entry name" value="Fer4_16"/>
    <property type="match status" value="1"/>
</dbReference>
<dbReference type="GO" id="GO:0046872">
    <property type="term" value="F:metal ion binding"/>
    <property type="evidence" value="ECO:0007669"/>
    <property type="project" value="UniProtKB-KW"/>
</dbReference>
<evidence type="ECO:0000259" key="10">
    <source>
        <dbReference type="PROSITE" id="PS51379"/>
    </source>
</evidence>
<keyword evidence="9" id="KW-0170">Cobalt</keyword>
<evidence type="ECO:0000256" key="4">
    <source>
        <dbReference type="ARBA" id="ARBA00022723"/>
    </source>
</evidence>
<dbReference type="GO" id="GO:0031419">
    <property type="term" value="F:cobalamin binding"/>
    <property type="evidence" value="ECO:0007669"/>
    <property type="project" value="UniProtKB-KW"/>
</dbReference>
<dbReference type="OrthoDB" id="9784571at2"/>
<keyword evidence="6 9" id="KW-0560">Oxidoreductase</keyword>
<feature type="binding site" evidence="9">
    <location>
        <position position="92"/>
    </location>
    <ligand>
        <name>cob(II)alamin</name>
        <dbReference type="ChEBI" id="CHEBI:16304"/>
    </ligand>
</feature>
<comment type="caution">
    <text evidence="11">The sequence shown here is derived from an EMBL/GenBank/DDBJ whole genome shotgun (WGS) entry which is preliminary data.</text>
</comment>
<dbReference type="EC" id="1.17.99.6" evidence="9"/>
<organism evidence="11 12">
    <name type="scientific">Rhodocyclus tenuis</name>
    <name type="common">Rhodospirillum tenue</name>
    <dbReference type="NCBI Taxonomy" id="1066"/>
    <lineage>
        <taxon>Bacteria</taxon>
        <taxon>Pseudomonadati</taxon>
        <taxon>Pseudomonadota</taxon>
        <taxon>Betaproteobacteria</taxon>
        <taxon>Rhodocyclales</taxon>
        <taxon>Rhodocyclaceae</taxon>
        <taxon>Rhodocyclus</taxon>
    </lineage>
</organism>
<evidence type="ECO:0000313" key="11">
    <source>
        <dbReference type="EMBL" id="MBB4246752.1"/>
    </source>
</evidence>
<dbReference type="GO" id="GO:0008616">
    <property type="term" value="P:tRNA queuosine(34) biosynthetic process"/>
    <property type="evidence" value="ECO:0007669"/>
    <property type="project" value="UniProtKB-UniRule"/>
</dbReference>
<gene>
    <name evidence="9" type="primary">queG</name>
    <name evidence="11" type="ORF">GGD90_001115</name>
</gene>
<dbReference type="GO" id="GO:0052693">
    <property type="term" value="F:epoxyqueuosine reductase activity"/>
    <property type="evidence" value="ECO:0007669"/>
    <property type="project" value="UniProtKB-UniRule"/>
</dbReference>
<feature type="binding site" evidence="9">
    <location>
        <position position="235"/>
    </location>
    <ligand>
        <name>[4Fe-4S] cluster</name>
        <dbReference type="ChEBI" id="CHEBI:49883"/>
        <label>1</label>
    </ligand>
</feature>